<dbReference type="InterPro" id="IPR009000">
    <property type="entry name" value="Transl_B-barrel_sf"/>
</dbReference>
<dbReference type="GO" id="GO:0019843">
    <property type="term" value="F:rRNA binding"/>
    <property type="evidence" value="ECO:0007669"/>
    <property type="project" value="UniProtKB-KW"/>
</dbReference>
<evidence type="ECO:0000313" key="7">
    <source>
        <dbReference type="EMBL" id="EQD49833.1"/>
    </source>
</evidence>
<dbReference type="AlphaFoldDB" id="T0ZZ16"/>
<feature type="non-terminal residue" evidence="7">
    <location>
        <position position="102"/>
    </location>
</feature>
<dbReference type="GO" id="GO:0003735">
    <property type="term" value="F:structural constituent of ribosome"/>
    <property type="evidence" value="ECO:0007669"/>
    <property type="project" value="InterPro"/>
</dbReference>
<proteinExistence type="inferred from homology"/>
<gene>
    <name evidence="7" type="ORF">B1A_13654</name>
</gene>
<dbReference type="InterPro" id="IPR019927">
    <property type="entry name" value="Ribosomal_uL3_bac/org-type"/>
</dbReference>
<evidence type="ECO:0000256" key="6">
    <source>
        <dbReference type="SAM" id="MobiDB-lite"/>
    </source>
</evidence>
<dbReference type="PROSITE" id="PS00474">
    <property type="entry name" value="RIBOSOMAL_L3"/>
    <property type="match status" value="1"/>
</dbReference>
<sequence length="102" mass="10958">MDIFQAGQSVDVTGTTIGKGFAGTMKRHNFAGQHATHGVSVSHRAPGSIGQRQTPGRVFKGRRMSGHMGVVRRTTENLQVVKVDLERNLLLSPGRRAPAPEG</sequence>
<reference evidence="7" key="2">
    <citation type="journal article" date="2014" name="ISME J.">
        <title>Microbial stratification in low pH oxic and suboxic macroscopic growths along an acid mine drainage.</title>
        <authorList>
            <person name="Mendez-Garcia C."/>
            <person name="Mesa V."/>
            <person name="Sprenger R.R."/>
            <person name="Richter M."/>
            <person name="Diez M.S."/>
            <person name="Solano J."/>
            <person name="Bargiela R."/>
            <person name="Golyshina O.V."/>
            <person name="Manteca A."/>
            <person name="Ramos J.L."/>
            <person name="Gallego J.R."/>
            <person name="Llorente I."/>
            <person name="Martins Dos Santos V.A."/>
            <person name="Jensen O.N."/>
            <person name="Pelaez A.I."/>
            <person name="Sanchez J."/>
            <person name="Ferrer M."/>
        </authorList>
    </citation>
    <scope>NUCLEOTIDE SEQUENCE</scope>
</reference>
<organism evidence="7">
    <name type="scientific">mine drainage metagenome</name>
    <dbReference type="NCBI Taxonomy" id="410659"/>
    <lineage>
        <taxon>unclassified sequences</taxon>
        <taxon>metagenomes</taxon>
        <taxon>ecological metagenomes</taxon>
    </lineage>
</organism>
<dbReference type="FunFam" id="2.40.30.10:FF:000004">
    <property type="entry name" value="50S ribosomal protein L3"/>
    <property type="match status" value="1"/>
</dbReference>
<evidence type="ECO:0000256" key="5">
    <source>
        <dbReference type="ARBA" id="ARBA00023274"/>
    </source>
</evidence>
<keyword evidence="3" id="KW-0694">RNA-binding</keyword>
<dbReference type="Gene3D" id="2.40.30.10">
    <property type="entry name" value="Translation factors"/>
    <property type="match status" value="1"/>
</dbReference>
<comment type="similarity">
    <text evidence="1">Belongs to the universal ribosomal protein uL3 family.</text>
</comment>
<comment type="caution">
    <text evidence="7">The sequence shown here is derived from an EMBL/GenBank/DDBJ whole genome shotgun (WGS) entry which is preliminary data.</text>
</comment>
<keyword evidence="4 7" id="KW-0689">Ribosomal protein</keyword>
<dbReference type="GO" id="GO:0006412">
    <property type="term" value="P:translation"/>
    <property type="evidence" value="ECO:0007669"/>
    <property type="project" value="InterPro"/>
</dbReference>
<evidence type="ECO:0000256" key="4">
    <source>
        <dbReference type="ARBA" id="ARBA00022980"/>
    </source>
</evidence>
<name>T0ZZ16_9ZZZZ</name>
<keyword evidence="5" id="KW-0687">Ribonucleoprotein</keyword>
<dbReference type="EMBL" id="AUZX01009998">
    <property type="protein sequence ID" value="EQD49833.1"/>
    <property type="molecule type" value="Genomic_DNA"/>
</dbReference>
<dbReference type="PANTHER" id="PTHR11229:SF16">
    <property type="entry name" value="LARGE RIBOSOMAL SUBUNIT PROTEIN UL3C"/>
    <property type="match status" value="1"/>
</dbReference>
<feature type="region of interest" description="Disordered" evidence="6">
    <location>
        <begin position="33"/>
        <end position="60"/>
    </location>
</feature>
<dbReference type="GO" id="GO:0022625">
    <property type="term" value="C:cytosolic large ribosomal subunit"/>
    <property type="evidence" value="ECO:0007669"/>
    <property type="project" value="TreeGrafter"/>
</dbReference>
<dbReference type="NCBIfam" id="TIGR03625">
    <property type="entry name" value="L3_bact"/>
    <property type="match status" value="1"/>
</dbReference>
<evidence type="ECO:0000256" key="3">
    <source>
        <dbReference type="ARBA" id="ARBA00022884"/>
    </source>
</evidence>
<dbReference type="Pfam" id="PF00297">
    <property type="entry name" value="Ribosomal_L3"/>
    <property type="match status" value="1"/>
</dbReference>
<dbReference type="PANTHER" id="PTHR11229">
    <property type="entry name" value="50S RIBOSOMAL PROTEIN L3"/>
    <property type="match status" value="1"/>
</dbReference>
<reference evidence="7" key="1">
    <citation type="submission" date="2013-08" db="EMBL/GenBank/DDBJ databases">
        <authorList>
            <person name="Mendez C."/>
            <person name="Richter M."/>
            <person name="Ferrer M."/>
            <person name="Sanchez J."/>
        </authorList>
    </citation>
    <scope>NUCLEOTIDE SEQUENCE</scope>
</reference>
<dbReference type="InterPro" id="IPR000597">
    <property type="entry name" value="Ribosomal_uL3"/>
</dbReference>
<dbReference type="InterPro" id="IPR019926">
    <property type="entry name" value="Ribosomal_uL3_CS"/>
</dbReference>
<evidence type="ECO:0000256" key="2">
    <source>
        <dbReference type="ARBA" id="ARBA00022730"/>
    </source>
</evidence>
<protein>
    <submittedName>
        <fullName evidence="7">Ribosomal protein L3</fullName>
    </submittedName>
</protein>
<keyword evidence="2" id="KW-0699">rRNA-binding</keyword>
<accession>T0ZZ16</accession>
<evidence type="ECO:0000256" key="1">
    <source>
        <dbReference type="ARBA" id="ARBA00006540"/>
    </source>
</evidence>
<dbReference type="SUPFAM" id="SSF50447">
    <property type="entry name" value="Translation proteins"/>
    <property type="match status" value="1"/>
</dbReference>